<keyword evidence="1" id="KW-0732">Signal</keyword>
<evidence type="ECO:0000313" key="2">
    <source>
        <dbReference type="EMBL" id="MXU85227.1"/>
    </source>
</evidence>
<evidence type="ECO:0000256" key="1">
    <source>
        <dbReference type="SAM" id="SignalP"/>
    </source>
</evidence>
<proteinExistence type="predicted"/>
<feature type="signal peptide" evidence="1">
    <location>
        <begin position="1"/>
        <end position="21"/>
    </location>
</feature>
<accession>A0A6B0U7U7</accession>
<protein>
    <submittedName>
        <fullName evidence="2">Putative secreted protein</fullName>
    </submittedName>
</protein>
<name>A0A6B0U7U7_IXORI</name>
<sequence length="85" mass="9670">MCTLDAKLLLIVFFTIRLSLPAHIFAVQHDATARTLEAPDVPLLFQRYQRLPFPQIVRTAGTLNGPIHWGLLHWLGRHNGYLNAL</sequence>
<reference evidence="2" key="1">
    <citation type="submission" date="2019-12" db="EMBL/GenBank/DDBJ databases">
        <title>An insight into the sialome of adult female Ixodes ricinus ticks feeding for 6 days.</title>
        <authorList>
            <person name="Perner J."/>
            <person name="Ribeiro J.M.C."/>
        </authorList>
    </citation>
    <scope>NUCLEOTIDE SEQUENCE</scope>
    <source>
        <strain evidence="2">Semi-engorged</strain>
        <tissue evidence="2">Salivary glands</tissue>
    </source>
</reference>
<organism evidence="2">
    <name type="scientific">Ixodes ricinus</name>
    <name type="common">Common tick</name>
    <name type="synonym">Acarus ricinus</name>
    <dbReference type="NCBI Taxonomy" id="34613"/>
    <lineage>
        <taxon>Eukaryota</taxon>
        <taxon>Metazoa</taxon>
        <taxon>Ecdysozoa</taxon>
        <taxon>Arthropoda</taxon>
        <taxon>Chelicerata</taxon>
        <taxon>Arachnida</taxon>
        <taxon>Acari</taxon>
        <taxon>Parasitiformes</taxon>
        <taxon>Ixodida</taxon>
        <taxon>Ixodoidea</taxon>
        <taxon>Ixodidae</taxon>
        <taxon>Ixodinae</taxon>
        <taxon>Ixodes</taxon>
    </lineage>
</organism>
<dbReference type="AlphaFoldDB" id="A0A6B0U7U7"/>
<feature type="chain" id="PRO_5025370764" evidence="1">
    <location>
        <begin position="22"/>
        <end position="85"/>
    </location>
</feature>
<dbReference type="EMBL" id="GIFC01003144">
    <property type="protein sequence ID" value="MXU85227.1"/>
    <property type="molecule type" value="Transcribed_RNA"/>
</dbReference>